<reference evidence="2 3" key="1">
    <citation type="submission" date="2020-08" db="EMBL/GenBank/DDBJ databases">
        <title>Genomic Encyclopedia of Type Strains, Phase IV (KMG-IV): sequencing the most valuable type-strain genomes for metagenomic binning, comparative biology and taxonomic classification.</title>
        <authorList>
            <person name="Goeker M."/>
        </authorList>
    </citation>
    <scope>NUCLEOTIDE SEQUENCE [LARGE SCALE GENOMIC DNA]</scope>
    <source>
        <strain evidence="2 3">DSM 25897</strain>
    </source>
</reference>
<keyword evidence="1" id="KW-1133">Transmembrane helix</keyword>
<evidence type="ECO:0000313" key="3">
    <source>
        <dbReference type="Proteomes" id="UP000519004"/>
    </source>
</evidence>
<evidence type="ECO:0000256" key="1">
    <source>
        <dbReference type="SAM" id="Phobius"/>
    </source>
</evidence>
<proteinExistence type="predicted"/>
<accession>A0A7W7XYB2</accession>
<dbReference type="InterPro" id="IPR018692">
    <property type="entry name" value="DUF2189"/>
</dbReference>
<dbReference type="AlphaFoldDB" id="A0A7W7XYB2"/>
<gene>
    <name evidence="2" type="ORF">HNQ58_000098</name>
</gene>
<dbReference type="RefSeq" id="WP_183946823.1">
    <property type="nucleotide sequence ID" value="NZ_JACHHX010000001.1"/>
</dbReference>
<comment type="caution">
    <text evidence="2">The sequence shown here is derived from an EMBL/GenBank/DDBJ whole genome shotgun (WGS) entry which is preliminary data.</text>
</comment>
<dbReference type="EMBL" id="JACHHX010000001">
    <property type="protein sequence ID" value="MBB5014227.1"/>
    <property type="molecule type" value="Genomic_DNA"/>
</dbReference>
<feature type="transmembrane region" description="Helical" evidence="1">
    <location>
        <begin position="117"/>
        <end position="144"/>
    </location>
</feature>
<evidence type="ECO:0000313" key="2">
    <source>
        <dbReference type="EMBL" id="MBB5014227.1"/>
    </source>
</evidence>
<feature type="transmembrane region" description="Helical" evidence="1">
    <location>
        <begin position="211"/>
        <end position="243"/>
    </location>
</feature>
<organism evidence="2 3">
    <name type="scientific">Rehaibacterium terrae</name>
    <dbReference type="NCBI Taxonomy" id="1341696"/>
    <lineage>
        <taxon>Bacteria</taxon>
        <taxon>Pseudomonadati</taxon>
        <taxon>Pseudomonadota</taxon>
        <taxon>Gammaproteobacteria</taxon>
        <taxon>Lysobacterales</taxon>
        <taxon>Lysobacteraceae</taxon>
        <taxon>Rehaibacterium</taxon>
    </lineage>
</organism>
<keyword evidence="3" id="KW-1185">Reference proteome</keyword>
<feature type="transmembrane region" description="Helical" evidence="1">
    <location>
        <begin position="66"/>
        <end position="86"/>
    </location>
</feature>
<protein>
    <submittedName>
        <fullName evidence="2">Putative membrane protein</fullName>
    </submittedName>
</protein>
<feature type="transmembrane region" description="Helical" evidence="1">
    <location>
        <begin position="43"/>
        <end position="60"/>
    </location>
</feature>
<keyword evidence="1" id="KW-0472">Membrane</keyword>
<name>A0A7W7XYB2_9GAMM</name>
<keyword evidence="1" id="KW-0812">Transmembrane</keyword>
<dbReference type="Pfam" id="PF09955">
    <property type="entry name" value="DUF2189"/>
    <property type="match status" value="1"/>
</dbReference>
<sequence>MISISSTQEATRQPFEVRTVPALRPLDWVARGWEDFKQHRGPSLIYGLLVTGMGWLIFALTSHPYFIAAAVSGFLLIGPILATGLCELSRRRDRGEPASFDASLEGLTRNRSAMLDFAGALIGIGLIWYILSGFILRLALGNVAPEIGMTLWDNALAKLTLGQVVAYFAVGGALASLVLALALVSVPLILDRHATADAAMRTSVRATIANLPAVLVWGALLVGLIALGFATLLVGMLVIYPLLGHATWHAYRDLVAPEGAER</sequence>
<feature type="transmembrane region" description="Helical" evidence="1">
    <location>
        <begin position="164"/>
        <end position="190"/>
    </location>
</feature>
<dbReference type="Proteomes" id="UP000519004">
    <property type="component" value="Unassembled WGS sequence"/>
</dbReference>